<dbReference type="NCBIfam" id="TIGR00017">
    <property type="entry name" value="cmk"/>
    <property type="match status" value="1"/>
</dbReference>
<gene>
    <name evidence="10" type="ORF">M153_110007909</name>
</gene>
<dbReference type="EC" id="2.7.4.25" evidence="2"/>
<evidence type="ECO:0000256" key="5">
    <source>
        <dbReference type="ARBA" id="ARBA00022777"/>
    </source>
</evidence>
<dbReference type="CDD" id="cd02020">
    <property type="entry name" value="CMPK"/>
    <property type="match status" value="1"/>
</dbReference>
<keyword evidence="11" id="KW-1185">Reference proteome</keyword>
<accession>A0A0R0M6N2</accession>
<sequence>MSKIYKIAIDGHAASGKSTSAQKIAKILNFDHINSGNIYRALLCVYLKKYGEKSFEKGLSHEEIEFIREIRFNISDNKYFWEGMECHLRDDVIDANVSKFASIKEIREIANIIQKYLISTAKRGIVMDGRDIATKILPDADLKVFMTASPKKRALRRMREKGQGNYDEILQEIVTRDQTDETRQHGPLVKLPDSLLIENDELSFDQQVDLILKQFEKITNKKGV</sequence>
<dbReference type="GO" id="GO:0036431">
    <property type="term" value="F:dCMP kinase activity"/>
    <property type="evidence" value="ECO:0007669"/>
    <property type="project" value="InterPro"/>
</dbReference>
<dbReference type="Gene3D" id="3.40.50.300">
    <property type="entry name" value="P-loop containing nucleotide triphosphate hydrolases"/>
    <property type="match status" value="1"/>
</dbReference>
<feature type="domain" description="Cytidylate kinase" evidence="9">
    <location>
        <begin position="7"/>
        <end position="216"/>
    </location>
</feature>
<dbReference type="GO" id="GO:0006139">
    <property type="term" value="P:nucleobase-containing compound metabolic process"/>
    <property type="evidence" value="ECO:0007669"/>
    <property type="project" value="InterPro"/>
</dbReference>
<protein>
    <recommendedName>
        <fullName evidence="2">(d)CMP kinase</fullName>
        <ecNumber evidence="2">2.7.4.25</ecNumber>
    </recommendedName>
</protein>
<dbReference type="Pfam" id="PF02224">
    <property type="entry name" value="Cytidylate_kin"/>
    <property type="match status" value="1"/>
</dbReference>
<dbReference type="VEuPathDB" id="MicrosporidiaDB:M153_110007909"/>
<dbReference type="InterPro" id="IPR027417">
    <property type="entry name" value="P-loop_NTPase"/>
</dbReference>
<evidence type="ECO:0000313" key="11">
    <source>
        <dbReference type="Proteomes" id="UP000051530"/>
    </source>
</evidence>
<keyword evidence="6" id="KW-0067">ATP-binding</keyword>
<evidence type="ECO:0000256" key="8">
    <source>
        <dbReference type="ARBA" id="ARBA00048478"/>
    </source>
</evidence>
<evidence type="ECO:0000259" key="9">
    <source>
        <dbReference type="Pfam" id="PF02224"/>
    </source>
</evidence>
<comment type="caution">
    <text evidence="10">The sequence shown here is derived from an EMBL/GenBank/DDBJ whole genome shotgun (WGS) entry which is preliminary data.</text>
</comment>
<dbReference type="Proteomes" id="UP000051530">
    <property type="component" value="Unassembled WGS sequence"/>
</dbReference>
<evidence type="ECO:0000256" key="3">
    <source>
        <dbReference type="ARBA" id="ARBA00022679"/>
    </source>
</evidence>
<dbReference type="EMBL" id="LGUB01000002">
    <property type="protein sequence ID" value="KRH95230.1"/>
    <property type="molecule type" value="Genomic_DNA"/>
</dbReference>
<keyword evidence="3" id="KW-0808">Transferase</keyword>
<dbReference type="OrthoDB" id="10263145at2759"/>
<dbReference type="GO" id="GO:0005524">
    <property type="term" value="F:ATP binding"/>
    <property type="evidence" value="ECO:0007669"/>
    <property type="project" value="UniProtKB-KW"/>
</dbReference>
<proteinExistence type="inferred from homology"/>
<comment type="catalytic activity">
    <reaction evidence="7">
        <text>dCMP + ATP = dCDP + ADP</text>
        <dbReference type="Rhea" id="RHEA:25094"/>
        <dbReference type="ChEBI" id="CHEBI:30616"/>
        <dbReference type="ChEBI" id="CHEBI:57566"/>
        <dbReference type="ChEBI" id="CHEBI:58593"/>
        <dbReference type="ChEBI" id="CHEBI:456216"/>
        <dbReference type="EC" id="2.7.4.25"/>
    </reaction>
</comment>
<keyword evidence="5 10" id="KW-0418">Kinase</keyword>
<dbReference type="SUPFAM" id="SSF52540">
    <property type="entry name" value="P-loop containing nucleoside triphosphate hydrolases"/>
    <property type="match status" value="1"/>
</dbReference>
<comment type="catalytic activity">
    <reaction evidence="8">
        <text>CMP + ATP = CDP + ADP</text>
        <dbReference type="Rhea" id="RHEA:11600"/>
        <dbReference type="ChEBI" id="CHEBI:30616"/>
        <dbReference type="ChEBI" id="CHEBI:58069"/>
        <dbReference type="ChEBI" id="CHEBI:60377"/>
        <dbReference type="ChEBI" id="CHEBI:456216"/>
        <dbReference type="EC" id="2.7.4.25"/>
    </reaction>
</comment>
<keyword evidence="4" id="KW-0547">Nucleotide-binding</keyword>
<evidence type="ECO:0000256" key="2">
    <source>
        <dbReference type="ARBA" id="ARBA00012906"/>
    </source>
</evidence>
<dbReference type="InterPro" id="IPR011994">
    <property type="entry name" value="Cytidylate_kinase_dom"/>
</dbReference>
<dbReference type="InterPro" id="IPR003136">
    <property type="entry name" value="Cytidylate_kin"/>
</dbReference>
<dbReference type="AlphaFoldDB" id="A0A0R0M6N2"/>
<organism evidence="10 11">
    <name type="scientific">Pseudoloma neurophilia</name>
    <dbReference type="NCBI Taxonomy" id="146866"/>
    <lineage>
        <taxon>Eukaryota</taxon>
        <taxon>Fungi</taxon>
        <taxon>Fungi incertae sedis</taxon>
        <taxon>Microsporidia</taxon>
        <taxon>Pseudoloma</taxon>
    </lineage>
</organism>
<evidence type="ECO:0000313" key="10">
    <source>
        <dbReference type="EMBL" id="KRH95230.1"/>
    </source>
</evidence>
<name>A0A0R0M6N2_9MICR</name>
<evidence type="ECO:0000256" key="7">
    <source>
        <dbReference type="ARBA" id="ARBA00047615"/>
    </source>
</evidence>
<comment type="similarity">
    <text evidence="1">Belongs to the cytidylate kinase family. Type 1 subfamily.</text>
</comment>
<evidence type="ECO:0000256" key="4">
    <source>
        <dbReference type="ARBA" id="ARBA00022741"/>
    </source>
</evidence>
<reference evidence="10 11" key="1">
    <citation type="submission" date="2015-07" db="EMBL/GenBank/DDBJ databases">
        <title>The genome of Pseudoloma neurophilia, a relevant intracellular parasite of the zebrafish.</title>
        <authorList>
            <person name="Ndikumana S."/>
            <person name="Pelin A."/>
            <person name="Sanders J."/>
            <person name="Corradi N."/>
        </authorList>
    </citation>
    <scope>NUCLEOTIDE SEQUENCE [LARGE SCALE GENOMIC DNA]</scope>
    <source>
        <strain evidence="10 11">MK1</strain>
    </source>
</reference>
<evidence type="ECO:0000256" key="1">
    <source>
        <dbReference type="ARBA" id="ARBA00009427"/>
    </source>
</evidence>
<dbReference type="HAMAP" id="MF_00238">
    <property type="entry name" value="Cytidyl_kinase_type1"/>
    <property type="match status" value="1"/>
</dbReference>
<evidence type="ECO:0000256" key="6">
    <source>
        <dbReference type="ARBA" id="ARBA00022840"/>
    </source>
</evidence>